<evidence type="ECO:0000313" key="1">
    <source>
        <dbReference type="EMBL" id="GGZ81807.1"/>
    </source>
</evidence>
<dbReference type="RefSeq" id="WP_189360585.1">
    <property type="nucleotide sequence ID" value="NZ_BMWZ01000004.1"/>
</dbReference>
<proteinExistence type="predicted"/>
<comment type="caution">
    <text evidence="1">The sequence shown here is derived from an EMBL/GenBank/DDBJ whole genome shotgun (WGS) entry which is preliminary data.</text>
</comment>
<organism evidence="1 2">
    <name type="scientific">Algibacter mikhailovii</name>
    <dbReference type="NCBI Taxonomy" id="425498"/>
    <lineage>
        <taxon>Bacteria</taxon>
        <taxon>Pseudomonadati</taxon>
        <taxon>Bacteroidota</taxon>
        <taxon>Flavobacteriia</taxon>
        <taxon>Flavobacteriales</taxon>
        <taxon>Flavobacteriaceae</taxon>
        <taxon>Algibacter</taxon>
    </lineage>
</organism>
<dbReference type="Proteomes" id="UP000636004">
    <property type="component" value="Unassembled WGS sequence"/>
</dbReference>
<dbReference type="AlphaFoldDB" id="A0A918R296"/>
<evidence type="ECO:0000313" key="2">
    <source>
        <dbReference type="Proteomes" id="UP000636004"/>
    </source>
</evidence>
<dbReference type="PROSITE" id="PS51257">
    <property type="entry name" value="PROKAR_LIPOPROTEIN"/>
    <property type="match status" value="1"/>
</dbReference>
<dbReference type="EMBL" id="BMWZ01000004">
    <property type="protein sequence ID" value="GGZ81807.1"/>
    <property type="molecule type" value="Genomic_DNA"/>
</dbReference>
<name>A0A918R296_9FLAO</name>
<reference evidence="1" key="2">
    <citation type="submission" date="2020-09" db="EMBL/GenBank/DDBJ databases">
        <authorList>
            <person name="Sun Q."/>
            <person name="Kim S."/>
        </authorList>
    </citation>
    <scope>NUCLEOTIDE SEQUENCE</scope>
    <source>
        <strain evidence="1">KCTC 12710</strain>
    </source>
</reference>
<keyword evidence="2" id="KW-1185">Reference proteome</keyword>
<reference evidence="1" key="1">
    <citation type="journal article" date="2014" name="Int. J. Syst. Evol. Microbiol.">
        <title>Complete genome sequence of Corynebacterium casei LMG S-19264T (=DSM 44701T), isolated from a smear-ripened cheese.</title>
        <authorList>
            <consortium name="US DOE Joint Genome Institute (JGI-PGF)"/>
            <person name="Walter F."/>
            <person name="Albersmeier A."/>
            <person name="Kalinowski J."/>
            <person name="Ruckert C."/>
        </authorList>
    </citation>
    <scope>NUCLEOTIDE SEQUENCE</scope>
    <source>
        <strain evidence="1">KCTC 12710</strain>
    </source>
</reference>
<accession>A0A918R296</accession>
<protein>
    <submittedName>
        <fullName evidence="1">Uncharacterized protein</fullName>
    </submittedName>
</protein>
<gene>
    <name evidence="1" type="ORF">GCM10007028_19300</name>
</gene>
<sequence length="379" mass="41872">MKTLTKKISVLAITIGVILSSCTNEIDSPNLESELKAVSAKTSQNLSTDRVSPLPTVSSLHGIVTDNSLFSLATAVVPSECGTTPFRDITSFYNDALINGFIASWDGNPDAIGIILDDYFIINQIAALDENFNADTFGANGEHTNYVNNRVRSLEKFWDMSDLIEVRGQHTSTLEDLDFIRLVYEKYSTAPDVVIDYFLEIAEHFNNTSNQIPENPFYASDGFATFSGFIVVGDGIVSMLAETGIDPKVVWSSILAHEWAHQIQFLNFGVFNYPVPAFIGTPESTRMTELEADFITGYYLTHKRGATYNWKRVEGVLSSFFEIGDCGFTSNGHHGTPIQRMEAARLGYELAISAQKKGKILSQQQVHDGFIDVLDGIVD</sequence>